<dbReference type="InterPro" id="IPR001995">
    <property type="entry name" value="Peptidase_A2_cat"/>
</dbReference>
<dbReference type="InterPro" id="IPR001584">
    <property type="entry name" value="Integrase_cat-core"/>
</dbReference>
<evidence type="ECO:0000256" key="8">
    <source>
        <dbReference type="ARBA" id="ARBA00022908"/>
    </source>
</evidence>
<dbReference type="Pfam" id="PF13650">
    <property type="entry name" value="Asp_protease_2"/>
    <property type="match status" value="1"/>
</dbReference>
<dbReference type="PROSITE" id="PS50994">
    <property type="entry name" value="INTEGRASE"/>
    <property type="match status" value="1"/>
</dbReference>
<feature type="region of interest" description="Disordered" evidence="12">
    <location>
        <begin position="549"/>
        <end position="601"/>
    </location>
</feature>
<proteinExistence type="predicted"/>
<dbReference type="Proteomes" id="UP001633002">
    <property type="component" value="Unassembled WGS sequence"/>
</dbReference>
<dbReference type="InterPro" id="IPR001969">
    <property type="entry name" value="Aspartic_peptidase_AS"/>
</dbReference>
<dbReference type="Pfam" id="PF17921">
    <property type="entry name" value="Integrase_H2C2"/>
    <property type="match status" value="1"/>
</dbReference>
<dbReference type="EMBL" id="JBJQOH010000002">
    <property type="protein sequence ID" value="KAL3697117.1"/>
    <property type="molecule type" value="Genomic_DNA"/>
</dbReference>
<feature type="region of interest" description="Disordered" evidence="12">
    <location>
        <begin position="2006"/>
        <end position="2026"/>
    </location>
</feature>
<keyword evidence="3" id="KW-0540">Nuclease</keyword>
<gene>
    <name evidence="15" type="ORF">R1sor_011193</name>
</gene>
<protein>
    <recommendedName>
        <fullName evidence="17">Reverse transcriptase</fullName>
    </recommendedName>
</protein>
<keyword evidence="7" id="KW-0694">RNA-binding</keyword>
<accession>A0ABD3I2X7</accession>
<sequence>MVSSSSAGTSGGVGATGGAGTGTGATGATGMAGIASGAGIADTGGGAGAGTSTASASATTPPTTAPGVVPPPTDMIGVLQSLATLIRAQPAGKMRSTKALESCVQKMGRFVGREVSHYLREYRCAMEMYQVSDTETIANFELVSEPELRDRIREIARRYLIIPGGWESFERAMREEYLDEDSDRITRRTFLEWIETQPGRILGLSELKREFERRYSQLPLRERLTFDTRRTELFLRAADDVSTDRLCFMLADRAAEGGITSDWLRVDEAVSVLTKQRRAVGVQYVAPADFPRVVEPRVEFPPRVVPQVPLTAPSIAPAAMPVQPRPEMVPQQPIAAPLPAAIPVAAPRQQPVGNRDQQNAIDDLTRQLRELRVEVAGLRQGPHVPAVAAPVRPRDGPRRCIWCDSVDHMRAECTELAAAVRDGVVNYQNGKLHLTATGEPLMTRWGRGGMKSLVPERAAVIATIARVPNAVPQPEANVFVGQVIPASSGCSSGSSTASSKVSVEVLRRGAESIRRATGWNDFVDVNTIHAFLDNKKHVTWEDAIVEEKRRRDEAELDSGPSDAAGPRVTRRRGGDIAADLPSSSRAPPPPPGPMEGVWHDVPVKGRGQKTTAQEKNKAPTYKLAADIETSTDLKAILEKGILDARVEFSLRDILGIAKREFHELIIDVIKRKRQTVSEQVASQMTRVSDDTAVDDVYDAAVCVGEGEVGEEYVALVAGPATIEDTEEDEEKRPVQSSDYKSEFWARATDEVKVQLGGLAEPVTALVDTGSEINVISRAVYERGQWPIDLHHGWALRSANGVKKEMYGACPFIPVRIGNVEVTQHFFVQENTPIPVILGQPYITAVRLETKVLNNGSHFARIRSLDDLFTPVERDNGSGSLAADIPFEQKTDCRADLEGWRSEVVAYSADGYSCFRRLEDLSSRKKTQLEKQTEKLRCTGVLSSEESISGVFEENVCLSSVADWCDTVNRRLKSDSDTMVISLHSRELYEEIAAFLRYRPHPELEWKGRSTECWCNSTHEAEVHATYKSVLKKVKPVATQLPEDSEQQVELAAKQPDLRDVRRIGHKFTPETLMKLKIGGDDFLTDCEKKKFEEMIRSYEKAFSFSAEEIGCVDPKVIAPMVIFTVPHVPWDLKPIPVPRAMLPKLIDLLKEKMRMGILEPSMAPYSSRWFTVPKKNDEFAGRAIYSVGDLYSGYDQFQLAVESRDLTTIRTPLGLMRMCTLPQGATNSVTHMQNAMHKVLREFLPEITIPFLDDIPMKGCATEEKDETLDATGCRKFVSDHIRDVGKILNRLREVHLTLSGEKSRFGVPEILLVGHVCDSSGRRPNPVKVEAIDRLADCRSTTEVRRFLGGCVFFRLSIPHYAHAAEPLYALLKKGKRFSWSLEHHEAMEKLKRALQSPPVLRRLDFTCGRPIVVTVDTSPRAVGWAIGQDDADGVRSVGRFGAKILTGRQRDYPQVKRELWGVYTAMRTDRNFLIGAAVMLETDCLPLLGMIANCSTHDITMLRWIAYVRNFNPQLKHIVGKKNVIADMLSRARYEGEEEMVLTAEEEERREAWCQVSVSEVLPFREYLYSGRLCDIGFYLSSLEKREDWSDAEFKKIRQKAYGFLLREGYLWKRPKRRDGEFLRVVDDEDTKLELLKECHEALWAGHRGVWATYMKLKERYWWKGMYSDVDKFVGSCLRCQFYSKVRHRDGLVPTFPPSIHFRWVLDLVMMPPGLWGMRYLVLAREDLSNFVEGRALRTKSVQGICRFVLEDIVCRYGSVGSLRADRGDLNAEEARTFFRRYGVDLKLTTAMNHEGIGKSERGHPPIVHALVKACDGKPKQWPRLLPFALWVDRSTHCTTTGYMPVELILGQKPILPIEDSVLSWVSLPWEDGVDHETLLAWRIRQLERREEDLADTQEKLKQARLKNKFRFDKTHRLRPKPIQPGDWVLVYDSTLENQHSTVRKFSRRWFGPYVVLAVNDNATYSLRELDGTVLRLAVAGKRVKLFKRRDDTSELFDFLDLEHGPAEDDYTDEENAAEEEDED</sequence>
<reference evidence="15 16" key="1">
    <citation type="submission" date="2024-09" db="EMBL/GenBank/DDBJ databases">
        <title>Chromosome-scale assembly of Riccia sorocarpa.</title>
        <authorList>
            <person name="Paukszto L."/>
        </authorList>
    </citation>
    <scope>NUCLEOTIDE SEQUENCE [LARGE SCALE GENOMIC DNA]</scope>
    <source>
        <strain evidence="15">LP-2024</strain>
        <tissue evidence="15">Aerial parts of the thallus</tissue>
    </source>
</reference>
<feature type="region of interest" description="Disordered" evidence="12">
    <location>
        <begin position="45"/>
        <end position="72"/>
    </location>
</feature>
<organism evidence="15 16">
    <name type="scientific">Riccia sorocarpa</name>
    <dbReference type="NCBI Taxonomy" id="122646"/>
    <lineage>
        <taxon>Eukaryota</taxon>
        <taxon>Viridiplantae</taxon>
        <taxon>Streptophyta</taxon>
        <taxon>Embryophyta</taxon>
        <taxon>Marchantiophyta</taxon>
        <taxon>Marchantiopsida</taxon>
        <taxon>Marchantiidae</taxon>
        <taxon>Marchantiales</taxon>
        <taxon>Ricciaceae</taxon>
        <taxon>Riccia</taxon>
    </lineage>
</organism>
<keyword evidence="5" id="KW-0378">Hydrolase</keyword>
<evidence type="ECO:0000256" key="5">
    <source>
        <dbReference type="ARBA" id="ARBA00022801"/>
    </source>
</evidence>
<evidence type="ECO:0000259" key="13">
    <source>
        <dbReference type="PROSITE" id="PS50175"/>
    </source>
</evidence>
<dbReference type="PROSITE" id="PS50175">
    <property type="entry name" value="ASP_PROT_RETROV"/>
    <property type="match status" value="1"/>
</dbReference>
<dbReference type="InterPro" id="IPR043502">
    <property type="entry name" value="DNA/RNA_pol_sf"/>
</dbReference>
<dbReference type="InterPro" id="IPR041577">
    <property type="entry name" value="RT_RNaseH_2"/>
</dbReference>
<keyword evidence="8" id="KW-0229">DNA integration</keyword>
<feature type="compositionally biased region" description="Low complexity" evidence="12">
    <location>
        <begin position="50"/>
        <end position="67"/>
    </location>
</feature>
<keyword evidence="4" id="KW-0255">Endonuclease</keyword>
<dbReference type="Pfam" id="PF00078">
    <property type="entry name" value="RVT_1"/>
    <property type="match status" value="1"/>
</dbReference>
<evidence type="ECO:0000256" key="3">
    <source>
        <dbReference type="ARBA" id="ARBA00022722"/>
    </source>
</evidence>
<dbReference type="GO" id="GO:0015074">
    <property type="term" value="P:DNA integration"/>
    <property type="evidence" value="ECO:0007669"/>
    <property type="project" value="UniProtKB-KW"/>
</dbReference>
<dbReference type="Pfam" id="PF17919">
    <property type="entry name" value="RT_RNaseH_2"/>
    <property type="match status" value="1"/>
</dbReference>
<dbReference type="SUPFAM" id="SSF53098">
    <property type="entry name" value="Ribonuclease H-like"/>
    <property type="match status" value="1"/>
</dbReference>
<keyword evidence="10" id="KW-0511">Multifunctional enzyme</keyword>
<dbReference type="Gene3D" id="1.10.340.70">
    <property type="match status" value="1"/>
</dbReference>
<dbReference type="FunFam" id="3.30.70.270:FF:000020">
    <property type="entry name" value="Transposon Tf2-6 polyprotein-like Protein"/>
    <property type="match status" value="1"/>
</dbReference>
<evidence type="ECO:0000256" key="2">
    <source>
        <dbReference type="ARBA" id="ARBA00022695"/>
    </source>
</evidence>
<dbReference type="Gene3D" id="2.40.70.10">
    <property type="entry name" value="Acid Proteases"/>
    <property type="match status" value="1"/>
</dbReference>
<dbReference type="InterPro" id="IPR050951">
    <property type="entry name" value="Retrovirus_Pol_polyprotein"/>
</dbReference>
<name>A0ABD3I2X7_9MARC</name>
<evidence type="ECO:0000256" key="11">
    <source>
        <dbReference type="SAM" id="Coils"/>
    </source>
</evidence>
<evidence type="ECO:0008006" key="17">
    <source>
        <dbReference type="Google" id="ProtNLM"/>
    </source>
</evidence>
<keyword evidence="16" id="KW-1185">Reference proteome</keyword>
<evidence type="ECO:0000256" key="1">
    <source>
        <dbReference type="ARBA" id="ARBA00022679"/>
    </source>
</evidence>
<dbReference type="GO" id="GO:0004519">
    <property type="term" value="F:endonuclease activity"/>
    <property type="evidence" value="ECO:0007669"/>
    <property type="project" value="UniProtKB-KW"/>
</dbReference>
<dbReference type="InterPro" id="IPR012337">
    <property type="entry name" value="RNaseH-like_sf"/>
</dbReference>
<dbReference type="InterPro" id="IPR043128">
    <property type="entry name" value="Rev_trsase/Diguanyl_cyclase"/>
</dbReference>
<dbReference type="Gene3D" id="3.30.70.270">
    <property type="match status" value="2"/>
</dbReference>
<dbReference type="SUPFAM" id="SSF50630">
    <property type="entry name" value="Acid proteases"/>
    <property type="match status" value="1"/>
</dbReference>
<feature type="domain" description="Peptidase A2" evidence="13">
    <location>
        <begin position="762"/>
        <end position="800"/>
    </location>
</feature>
<comment type="caution">
    <text evidence="15">The sequence shown here is derived from an EMBL/GenBank/DDBJ whole genome shotgun (WGS) entry which is preliminary data.</text>
</comment>
<dbReference type="InterPro" id="IPR036397">
    <property type="entry name" value="RNaseH_sf"/>
</dbReference>
<dbReference type="CDD" id="cd01647">
    <property type="entry name" value="RT_LTR"/>
    <property type="match status" value="1"/>
</dbReference>
<dbReference type="CDD" id="cd00303">
    <property type="entry name" value="retropepsin_like"/>
    <property type="match status" value="1"/>
</dbReference>
<evidence type="ECO:0000313" key="16">
    <source>
        <dbReference type="Proteomes" id="UP001633002"/>
    </source>
</evidence>
<dbReference type="PANTHER" id="PTHR37984">
    <property type="entry name" value="PROTEIN CBG26694"/>
    <property type="match status" value="1"/>
</dbReference>
<dbReference type="SUPFAM" id="SSF56672">
    <property type="entry name" value="DNA/RNA polymerases"/>
    <property type="match status" value="1"/>
</dbReference>
<evidence type="ECO:0000256" key="12">
    <source>
        <dbReference type="SAM" id="MobiDB-lite"/>
    </source>
</evidence>
<feature type="compositionally biased region" description="Acidic residues" evidence="12">
    <location>
        <begin position="2010"/>
        <end position="2026"/>
    </location>
</feature>
<dbReference type="Gene3D" id="3.10.10.10">
    <property type="entry name" value="HIV Type 1 Reverse Transcriptase, subunit A, domain 1"/>
    <property type="match status" value="1"/>
</dbReference>
<dbReference type="InterPro" id="IPR041588">
    <property type="entry name" value="Integrase_H2C2"/>
</dbReference>
<evidence type="ECO:0000256" key="9">
    <source>
        <dbReference type="ARBA" id="ARBA00022918"/>
    </source>
</evidence>
<keyword evidence="1" id="KW-0808">Transferase</keyword>
<dbReference type="PANTHER" id="PTHR37984:SF5">
    <property type="entry name" value="PROTEIN NYNRIN-LIKE"/>
    <property type="match status" value="1"/>
</dbReference>
<dbReference type="InterPro" id="IPR021109">
    <property type="entry name" value="Peptidase_aspartic_dom_sf"/>
</dbReference>
<feature type="domain" description="Integrase catalytic" evidence="14">
    <location>
        <begin position="1695"/>
        <end position="1855"/>
    </location>
</feature>
<dbReference type="GO" id="GO:0016787">
    <property type="term" value="F:hydrolase activity"/>
    <property type="evidence" value="ECO:0007669"/>
    <property type="project" value="UniProtKB-KW"/>
</dbReference>
<dbReference type="PROSITE" id="PS00141">
    <property type="entry name" value="ASP_PROTEASE"/>
    <property type="match status" value="1"/>
</dbReference>
<evidence type="ECO:0000256" key="4">
    <source>
        <dbReference type="ARBA" id="ARBA00022759"/>
    </source>
</evidence>
<evidence type="ECO:0000256" key="6">
    <source>
        <dbReference type="ARBA" id="ARBA00022842"/>
    </source>
</evidence>
<dbReference type="Gene3D" id="3.30.420.10">
    <property type="entry name" value="Ribonuclease H-like superfamily/Ribonuclease H"/>
    <property type="match status" value="1"/>
</dbReference>
<dbReference type="GO" id="GO:0003964">
    <property type="term" value="F:RNA-directed DNA polymerase activity"/>
    <property type="evidence" value="ECO:0007669"/>
    <property type="project" value="UniProtKB-KW"/>
</dbReference>
<evidence type="ECO:0000259" key="14">
    <source>
        <dbReference type="PROSITE" id="PS50994"/>
    </source>
</evidence>
<dbReference type="GO" id="GO:0003723">
    <property type="term" value="F:RNA binding"/>
    <property type="evidence" value="ECO:0007669"/>
    <property type="project" value="UniProtKB-KW"/>
</dbReference>
<keyword evidence="6" id="KW-0460">Magnesium</keyword>
<keyword evidence="9" id="KW-0695">RNA-directed DNA polymerase</keyword>
<evidence type="ECO:0000313" key="15">
    <source>
        <dbReference type="EMBL" id="KAL3697117.1"/>
    </source>
</evidence>
<feature type="coiled-coil region" evidence="11">
    <location>
        <begin position="354"/>
        <end position="381"/>
    </location>
</feature>
<evidence type="ECO:0000256" key="10">
    <source>
        <dbReference type="ARBA" id="ARBA00023268"/>
    </source>
</evidence>
<evidence type="ECO:0000256" key="7">
    <source>
        <dbReference type="ARBA" id="ARBA00022884"/>
    </source>
</evidence>
<dbReference type="InterPro" id="IPR000477">
    <property type="entry name" value="RT_dom"/>
</dbReference>
<keyword evidence="2" id="KW-0548">Nucleotidyltransferase</keyword>
<keyword evidence="11" id="KW-0175">Coiled coil</keyword>